<dbReference type="SUPFAM" id="SSF53335">
    <property type="entry name" value="S-adenosyl-L-methionine-dependent methyltransferases"/>
    <property type="match status" value="1"/>
</dbReference>
<keyword evidence="3" id="KW-1185">Reference proteome</keyword>
<accession>A0AAC9PRI7</accession>
<proteinExistence type="predicted"/>
<name>A0AAC9PRI7_9PSEU</name>
<dbReference type="GO" id="GO:0032259">
    <property type="term" value="P:methylation"/>
    <property type="evidence" value="ECO:0007669"/>
    <property type="project" value="UniProtKB-KW"/>
</dbReference>
<protein>
    <submittedName>
        <fullName evidence="2">rRNA methyltransferase AviRa</fullName>
    </submittedName>
</protein>
<dbReference type="AlphaFoldDB" id="A0AAC9PRI7"/>
<feature type="region of interest" description="Disordered" evidence="1">
    <location>
        <begin position="188"/>
        <end position="233"/>
    </location>
</feature>
<dbReference type="KEGG" id="acad:UA74_10135"/>
<dbReference type="Pfam" id="PF11599">
    <property type="entry name" value="AviRa"/>
    <property type="match status" value="1"/>
</dbReference>
<dbReference type="Gene3D" id="3.40.50.150">
    <property type="entry name" value="Vaccinia Virus protein VP39"/>
    <property type="match status" value="1"/>
</dbReference>
<dbReference type="InterPro" id="IPR029063">
    <property type="entry name" value="SAM-dependent_MTases_sf"/>
</dbReference>
<dbReference type="RefSeq" id="WP_075740025.1">
    <property type="nucleotide sequence ID" value="NZ_CP016076.1"/>
</dbReference>
<reference evidence="3" key="1">
    <citation type="submission" date="2016-06" db="EMBL/GenBank/DDBJ databases">
        <title>Complete genome sequence of Actinoalloteichus fjordicus DSM 46855 (=ADI127-17), type strain of the new species Actinoalloteichus fjordicus.</title>
        <authorList>
            <person name="Ruckert C."/>
            <person name="Nouioui I."/>
            <person name="Willmese J."/>
            <person name="van Wezel G."/>
            <person name="Klenk H.-P."/>
            <person name="Kalinowski J."/>
            <person name="Zotchev S.B."/>
        </authorList>
    </citation>
    <scope>NUCLEOTIDE SEQUENCE [LARGE SCALE GENOMIC DNA]</scope>
    <source>
        <strain evidence="3">ADI127-7</strain>
    </source>
</reference>
<dbReference type="InterPro" id="IPR024268">
    <property type="entry name" value="AviRa"/>
</dbReference>
<dbReference type="EMBL" id="CP016076">
    <property type="protein sequence ID" value="APU14090.1"/>
    <property type="molecule type" value="Genomic_DNA"/>
</dbReference>
<dbReference type="Proteomes" id="UP000185511">
    <property type="component" value="Chromosome"/>
</dbReference>
<gene>
    <name evidence="2" type="ORF">UA74_10135</name>
</gene>
<dbReference type="Gene3D" id="1.10.287.540">
    <property type="entry name" value="Helix hairpin bin"/>
    <property type="match status" value="1"/>
</dbReference>
<keyword evidence="2" id="KW-0808">Transferase</keyword>
<dbReference type="GO" id="GO:0008168">
    <property type="term" value="F:methyltransferase activity"/>
    <property type="evidence" value="ECO:0007669"/>
    <property type="project" value="UniProtKB-KW"/>
</dbReference>
<feature type="compositionally biased region" description="Low complexity" evidence="1">
    <location>
        <begin position="221"/>
        <end position="233"/>
    </location>
</feature>
<sequence>MSYRFAVERTDHADLASGSVLRSAPGFPAFPVRPAVELFARARAWLPDRRELTLWDPLCGSGYLLTVLGLLYRRELGTVLASDIDPRACELATENLAMLSTAGLRARATRLRELAGQFDKPSYAEAAEAAGRLDGLLRVGGGDLPALIRRTDATDPAETQAAVAGLPPVDLVITDLPYGEQTDWQGRAEATDPTAAGPASEDSAAHGLHSPGSRSPGPHRAGGTAENPAAAEATRAARVTTLLRALRPALPPAAVIVLVDRSRRVALPAGLRPLERVRIGARSSVLLRAGDLPD</sequence>
<keyword evidence="2" id="KW-0489">Methyltransferase</keyword>
<evidence type="ECO:0000313" key="2">
    <source>
        <dbReference type="EMBL" id="APU14090.1"/>
    </source>
</evidence>
<evidence type="ECO:0000313" key="3">
    <source>
        <dbReference type="Proteomes" id="UP000185511"/>
    </source>
</evidence>
<evidence type="ECO:0000256" key="1">
    <source>
        <dbReference type="SAM" id="MobiDB-lite"/>
    </source>
</evidence>
<organism evidence="2 3">
    <name type="scientific">Actinoalloteichus fjordicus</name>
    <dbReference type="NCBI Taxonomy" id="1612552"/>
    <lineage>
        <taxon>Bacteria</taxon>
        <taxon>Bacillati</taxon>
        <taxon>Actinomycetota</taxon>
        <taxon>Actinomycetes</taxon>
        <taxon>Pseudonocardiales</taxon>
        <taxon>Pseudonocardiaceae</taxon>
        <taxon>Actinoalloteichus</taxon>
    </lineage>
</organism>